<proteinExistence type="predicted"/>
<accession>A0A8I6R7W5</accession>
<dbReference type="Proteomes" id="UP000494040">
    <property type="component" value="Unassembled WGS sequence"/>
</dbReference>
<dbReference type="OMA" id="NGRCRIN"/>
<dbReference type="RefSeq" id="XP_014240128.1">
    <property type="nucleotide sequence ID" value="XM_014384642.2"/>
</dbReference>
<evidence type="ECO:0000313" key="3">
    <source>
        <dbReference type="EnsemblMetazoa" id="XP_014240128.1"/>
    </source>
</evidence>
<evidence type="ECO:0000256" key="1">
    <source>
        <dbReference type="SAM" id="MobiDB-lite"/>
    </source>
</evidence>
<dbReference type="EnsemblMetazoa" id="XM_014384642.2">
    <property type="protein sequence ID" value="XP_014240128.1"/>
    <property type="gene ID" value="LOC106661339"/>
</dbReference>
<dbReference type="KEGG" id="clec:106661339"/>
<reference evidence="3" key="1">
    <citation type="submission" date="2022-01" db="UniProtKB">
        <authorList>
            <consortium name="EnsemblMetazoa"/>
        </authorList>
    </citation>
    <scope>IDENTIFICATION</scope>
</reference>
<name>A0A8I6R7W5_CIMLE</name>
<keyword evidence="2" id="KW-0472">Membrane</keyword>
<keyword evidence="2" id="KW-0812">Transmembrane</keyword>
<feature type="region of interest" description="Disordered" evidence="1">
    <location>
        <begin position="77"/>
        <end position="137"/>
    </location>
</feature>
<keyword evidence="2" id="KW-1133">Transmembrane helix</keyword>
<protein>
    <submittedName>
        <fullName evidence="3">Uncharacterized protein</fullName>
    </submittedName>
</protein>
<feature type="compositionally biased region" description="Low complexity" evidence="1">
    <location>
        <begin position="105"/>
        <end position="129"/>
    </location>
</feature>
<evidence type="ECO:0000313" key="4">
    <source>
        <dbReference type="Proteomes" id="UP000494040"/>
    </source>
</evidence>
<dbReference type="OrthoDB" id="6700395at2759"/>
<dbReference type="GeneID" id="106661339"/>
<keyword evidence="4" id="KW-1185">Reference proteome</keyword>
<dbReference type="AlphaFoldDB" id="A0A8I6R7W5"/>
<organism evidence="3 4">
    <name type="scientific">Cimex lectularius</name>
    <name type="common">Bed bug</name>
    <name type="synonym">Acanthia lectularia</name>
    <dbReference type="NCBI Taxonomy" id="79782"/>
    <lineage>
        <taxon>Eukaryota</taxon>
        <taxon>Metazoa</taxon>
        <taxon>Ecdysozoa</taxon>
        <taxon>Arthropoda</taxon>
        <taxon>Hexapoda</taxon>
        <taxon>Insecta</taxon>
        <taxon>Pterygota</taxon>
        <taxon>Neoptera</taxon>
        <taxon>Paraneoptera</taxon>
        <taxon>Hemiptera</taxon>
        <taxon>Heteroptera</taxon>
        <taxon>Panheteroptera</taxon>
        <taxon>Cimicomorpha</taxon>
        <taxon>Cimicidae</taxon>
        <taxon>Cimex</taxon>
    </lineage>
</organism>
<sequence>MTGVSPPPSSFRVPTMIAILLGTFFIGFASSGLVKYDQTQTGDYNVHLDLKNIEILAFLDDTSNGEYDYDYAELTLKPPAAPSTSKKPTTSSDALDPMSTVDLLSSDTASNSTTTPSSSSVTTEVPTSAKPHRRCGAGFYRDPNGRCRRLRRPIKLRGILQHAKNKLIA</sequence>
<evidence type="ECO:0000256" key="2">
    <source>
        <dbReference type="SAM" id="Phobius"/>
    </source>
</evidence>
<feature type="transmembrane region" description="Helical" evidence="2">
    <location>
        <begin position="15"/>
        <end position="34"/>
    </location>
</feature>
<feature type="compositionally biased region" description="Low complexity" evidence="1">
    <location>
        <begin position="82"/>
        <end position="92"/>
    </location>
</feature>